<accession>A0A2S1LFJ1</accession>
<reference evidence="2 3" key="1">
    <citation type="submission" date="2017-04" db="EMBL/GenBank/DDBJ databases">
        <title>Compelte genome sequence of WV33.</title>
        <authorList>
            <person name="Lee P.C."/>
        </authorList>
    </citation>
    <scope>NUCLEOTIDE SEQUENCE [LARGE SCALE GENOMIC DNA]</scope>
    <source>
        <strain evidence="2 3">WV33</strain>
    </source>
</reference>
<dbReference type="Proteomes" id="UP000244527">
    <property type="component" value="Chromosome"/>
</dbReference>
<sequence>MKNKFLLVFTFVFLMMCNPFFGQQKNQLKLEKIFIKSAAKALLAMEKEAIDVKAEGVAIVCFVPGDSVQSWISKMKVVGSLSDEKANLLAIASAKASEMAETLKNSGEKGRKLKTGEFGWAGGVIVKVKSGFVLASFSGAKTQQDIAISKIGLTMLAPFFN</sequence>
<feature type="chain" id="PRO_5015566406" evidence="1">
    <location>
        <begin position="23"/>
        <end position="161"/>
    </location>
</feature>
<gene>
    <name evidence="2" type="ORF">FFWV33_13510</name>
</gene>
<dbReference type="RefSeq" id="WP_108741395.1">
    <property type="nucleotide sequence ID" value="NZ_CP020918.1"/>
</dbReference>
<organism evidence="2 3">
    <name type="scientific">Flavobacterium faecale</name>
    <dbReference type="NCBI Taxonomy" id="1355330"/>
    <lineage>
        <taxon>Bacteria</taxon>
        <taxon>Pseudomonadati</taxon>
        <taxon>Bacteroidota</taxon>
        <taxon>Flavobacteriia</taxon>
        <taxon>Flavobacteriales</taxon>
        <taxon>Flavobacteriaceae</taxon>
        <taxon>Flavobacterium</taxon>
    </lineage>
</organism>
<name>A0A2S1LFJ1_9FLAO</name>
<keyword evidence="1" id="KW-0732">Signal</keyword>
<dbReference type="EMBL" id="CP020918">
    <property type="protein sequence ID" value="AWG22469.1"/>
    <property type="molecule type" value="Genomic_DNA"/>
</dbReference>
<dbReference type="KEGG" id="ffa:FFWV33_13510"/>
<dbReference type="AlphaFoldDB" id="A0A2S1LFJ1"/>
<proteinExistence type="predicted"/>
<feature type="signal peptide" evidence="1">
    <location>
        <begin position="1"/>
        <end position="22"/>
    </location>
</feature>
<evidence type="ECO:0000256" key="1">
    <source>
        <dbReference type="SAM" id="SignalP"/>
    </source>
</evidence>
<evidence type="ECO:0000313" key="3">
    <source>
        <dbReference type="Proteomes" id="UP000244527"/>
    </source>
</evidence>
<dbReference type="OrthoDB" id="1436634at2"/>
<protein>
    <submittedName>
        <fullName evidence="2">Uncharacterized protein</fullName>
    </submittedName>
</protein>
<keyword evidence="3" id="KW-1185">Reference proteome</keyword>
<evidence type="ECO:0000313" key="2">
    <source>
        <dbReference type="EMBL" id="AWG22469.1"/>
    </source>
</evidence>